<proteinExistence type="predicted"/>
<name>A0A4Z1HSK0_9HELO</name>
<feature type="compositionally biased region" description="Basic and acidic residues" evidence="1">
    <location>
        <begin position="176"/>
        <end position="191"/>
    </location>
</feature>
<evidence type="ECO:0000313" key="3">
    <source>
        <dbReference type="Proteomes" id="UP000297452"/>
    </source>
</evidence>
<feature type="compositionally biased region" description="Polar residues" evidence="1">
    <location>
        <begin position="97"/>
        <end position="106"/>
    </location>
</feature>
<gene>
    <name evidence="2" type="ORF">BOTNAR_0342g00010</name>
</gene>
<dbReference type="AlphaFoldDB" id="A0A4Z1HSK0"/>
<dbReference type="EMBL" id="PQXJ01000342">
    <property type="protein sequence ID" value="TGO51865.1"/>
    <property type="molecule type" value="Genomic_DNA"/>
</dbReference>
<dbReference type="Proteomes" id="UP000297452">
    <property type="component" value="Unassembled WGS sequence"/>
</dbReference>
<accession>A0A4Z1HSK0</accession>
<feature type="compositionally biased region" description="Low complexity" evidence="1">
    <location>
        <begin position="15"/>
        <end position="26"/>
    </location>
</feature>
<feature type="compositionally biased region" description="Basic and acidic residues" evidence="1">
    <location>
        <begin position="394"/>
        <end position="405"/>
    </location>
</feature>
<protein>
    <recommendedName>
        <fullName evidence="4">Pal1 cell morphology protein</fullName>
    </recommendedName>
</protein>
<feature type="region of interest" description="Disordered" evidence="1">
    <location>
        <begin position="1"/>
        <end position="433"/>
    </location>
</feature>
<feature type="compositionally biased region" description="Basic and acidic residues" evidence="1">
    <location>
        <begin position="256"/>
        <end position="283"/>
    </location>
</feature>
<comment type="caution">
    <text evidence="2">The sequence shown here is derived from an EMBL/GenBank/DDBJ whole genome shotgun (WGS) entry which is preliminary data.</text>
</comment>
<evidence type="ECO:0000313" key="2">
    <source>
        <dbReference type="EMBL" id="TGO51865.1"/>
    </source>
</evidence>
<feature type="compositionally biased region" description="Low complexity" evidence="1">
    <location>
        <begin position="68"/>
        <end position="77"/>
    </location>
</feature>
<feature type="compositionally biased region" description="Basic and acidic residues" evidence="1">
    <location>
        <begin position="319"/>
        <end position="350"/>
    </location>
</feature>
<dbReference type="OrthoDB" id="10470889at2759"/>
<organism evidence="2 3">
    <name type="scientific">Botryotinia narcissicola</name>
    <dbReference type="NCBI Taxonomy" id="278944"/>
    <lineage>
        <taxon>Eukaryota</taxon>
        <taxon>Fungi</taxon>
        <taxon>Dikarya</taxon>
        <taxon>Ascomycota</taxon>
        <taxon>Pezizomycotina</taxon>
        <taxon>Leotiomycetes</taxon>
        <taxon>Helotiales</taxon>
        <taxon>Sclerotiniaceae</taxon>
        <taxon>Botryotinia</taxon>
    </lineage>
</organism>
<keyword evidence="3" id="KW-1185">Reference proteome</keyword>
<evidence type="ECO:0008006" key="4">
    <source>
        <dbReference type="Google" id="ProtNLM"/>
    </source>
</evidence>
<feature type="compositionally biased region" description="Basic and acidic residues" evidence="1">
    <location>
        <begin position="123"/>
        <end position="132"/>
    </location>
</feature>
<reference evidence="2 3" key="1">
    <citation type="submission" date="2017-12" db="EMBL/GenBank/DDBJ databases">
        <title>Comparative genomics of Botrytis spp.</title>
        <authorList>
            <person name="Valero-Jimenez C.A."/>
            <person name="Tapia P."/>
            <person name="Veloso J."/>
            <person name="Silva-Moreno E."/>
            <person name="Staats M."/>
            <person name="Valdes J.H."/>
            <person name="Van Kan J.A.L."/>
        </authorList>
    </citation>
    <scope>NUCLEOTIDE SEQUENCE [LARGE SCALE GENOMIC DNA]</scope>
    <source>
        <strain evidence="2 3">MUCL2120</strain>
    </source>
</reference>
<sequence>MPPPASRESYRTRPSSRNGSFSSGRSANLPRNVSFDRISAVKDFDYSNDPGYRKRVGSIPPESDYDSDNNGSQSGNDSHGRTKPRGRSRGSNGGNDTDGSMGSGNVTDRRKKMHSNPDSGNRSARDHRRESRAPSQASSTRSKRAESPAPVYLFGRDDPYDSFAPESNNFSLYGGEGHDSNSGRKKDESKSRKPIKPPLEPFDGEKYLPGQVSKPQAKAKWGTVEHANVHAKGEVPILETCSDWEEKPKIRRKPIQKREKSQGSISRDAEPELSRHRSGDGKNLKVNPRSEPMRQPPGGEQTINEDRDGAWHKRGGKLRTRDPGPEANIDRGLADERPPYDGEKILEDWWKGPSHTARTTRWAVAEEKSKSRHHADGNINPSPASDQGRKHHKGTEQHIPPHELFDTLAGRPQKEEKKRKKSPSRIFKSFFKS</sequence>
<evidence type="ECO:0000256" key="1">
    <source>
        <dbReference type="SAM" id="MobiDB-lite"/>
    </source>
</evidence>